<dbReference type="Proteomes" id="UP000255509">
    <property type="component" value="Unassembled WGS sequence"/>
</dbReference>
<reference evidence="1 2" key="1">
    <citation type="submission" date="2018-06" db="EMBL/GenBank/DDBJ databases">
        <authorList>
            <consortium name="Pathogen Informatics"/>
            <person name="Doyle S."/>
        </authorList>
    </citation>
    <scope>NUCLEOTIDE SEQUENCE [LARGE SCALE GENOMIC DNA]</scope>
    <source>
        <strain evidence="1 2">NCTC8258</strain>
    </source>
</reference>
<keyword evidence="1" id="KW-0346">Stress response</keyword>
<gene>
    <name evidence="1" type="ORF">NCTC8258_01730</name>
</gene>
<dbReference type="EMBL" id="UGXS01000004">
    <property type="protein sequence ID" value="SUH14060.1"/>
    <property type="molecule type" value="Genomic_DNA"/>
</dbReference>
<sequence>MPHNANTLEMIIHFSEVLVAKIDDNVSTSLETLNLIPIISEVSEMNAKKTRRNS</sequence>
<evidence type="ECO:0000313" key="2">
    <source>
        <dbReference type="Proteomes" id="UP000255509"/>
    </source>
</evidence>
<dbReference type="AlphaFoldDB" id="A0A379W4B6"/>
<protein>
    <submittedName>
        <fullName evidence="1">Heat shock protein GrpE</fullName>
    </submittedName>
</protein>
<proteinExistence type="predicted"/>
<evidence type="ECO:0000313" key="1">
    <source>
        <dbReference type="EMBL" id="SUH14060.1"/>
    </source>
</evidence>
<accession>A0A379W4B6</accession>
<organism evidence="1 2">
    <name type="scientific">Salmonella enterica I</name>
    <dbReference type="NCBI Taxonomy" id="59201"/>
    <lineage>
        <taxon>Bacteria</taxon>
        <taxon>Pseudomonadati</taxon>
        <taxon>Pseudomonadota</taxon>
        <taxon>Gammaproteobacteria</taxon>
        <taxon>Enterobacterales</taxon>
        <taxon>Enterobacteriaceae</taxon>
        <taxon>Salmonella</taxon>
    </lineage>
</organism>
<name>A0A379W4B6_SALET</name>